<dbReference type="Gene3D" id="3.30.70.100">
    <property type="match status" value="1"/>
</dbReference>
<dbReference type="Gene3D" id="2.70.150.10">
    <property type="entry name" value="Calcium-transporting ATPase, cytoplasmic transduction domain A"/>
    <property type="match status" value="1"/>
</dbReference>
<dbReference type="SFLD" id="SFLDG00002">
    <property type="entry name" value="C1.7:_P-type_atpase_like"/>
    <property type="match status" value="1"/>
</dbReference>
<name>A0A1L7AJ43_9PROT</name>
<dbReference type="PRINTS" id="PR00119">
    <property type="entry name" value="CATATPASE"/>
</dbReference>
<evidence type="ECO:0000256" key="11">
    <source>
        <dbReference type="SAM" id="MobiDB-lite"/>
    </source>
</evidence>
<dbReference type="NCBIfam" id="TIGR01494">
    <property type="entry name" value="ATPase_P-type"/>
    <property type="match status" value="2"/>
</dbReference>
<dbReference type="NCBIfam" id="TIGR01525">
    <property type="entry name" value="ATPase-IB_hvy"/>
    <property type="match status" value="1"/>
</dbReference>
<dbReference type="KEGG" id="rgi:RGI145_17965"/>
<dbReference type="SUPFAM" id="SSF56784">
    <property type="entry name" value="HAD-like"/>
    <property type="match status" value="1"/>
</dbReference>
<accession>A0A1L7AJ43</accession>
<dbReference type="PROSITE" id="PS50846">
    <property type="entry name" value="HMA_2"/>
    <property type="match status" value="1"/>
</dbReference>
<dbReference type="eggNOG" id="COG2217">
    <property type="taxonomic scope" value="Bacteria"/>
</dbReference>
<dbReference type="SFLD" id="SFLDS00003">
    <property type="entry name" value="Haloacid_Dehalogenase"/>
    <property type="match status" value="1"/>
</dbReference>
<dbReference type="SUPFAM" id="SSF81653">
    <property type="entry name" value="Calcium ATPase, transduction domain A"/>
    <property type="match status" value="1"/>
</dbReference>
<dbReference type="GO" id="GO:0012505">
    <property type="term" value="C:endomembrane system"/>
    <property type="evidence" value="ECO:0007669"/>
    <property type="project" value="UniProtKB-SubCell"/>
</dbReference>
<dbReference type="InterPro" id="IPR006121">
    <property type="entry name" value="HMA_dom"/>
</dbReference>
<evidence type="ECO:0000256" key="9">
    <source>
        <dbReference type="ARBA" id="ARBA00023136"/>
    </source>
</evidence>
<dbReference type="Gene3D" id="3.40.1110.10">
    <property type="entry name" value="Calcium-transporting ATPase, cytoplasmic domain N"/>
    <property type="match status" value="1"/>
</dbReference>
<feature type="transmembrane region" description="Helical" evidence="10">
    <location>
        <begin position="352"/>
        <end position="374"/>
    </location>
</feature>
<dbReference type="AlphaFoldDB" id="A0A1L7AJ43"/>
<dbReference type="FunFam" id="2.70.150.10:FF:000002">
    <property type="entry name" value="Copper-transporting ATPase 1, putative"/>
    <property type="match status" value="1"/>
</dbReference>
<dbReference type="InterPro" id="IPR023214">
    <property type="entry name" value="HAD_sf"/>
</dbReference>
<feature type="transmembrane region" description="Helical" evidence="10">
    <location>
        <begin position="380"/>
        <end position="400"/>
    </location>
</feature>
<dbReference type="InterPro" id="IPR017969">
    <property type="entry name" value="Heavy-metal-associated_CS"/>
</dbReference>
<dbReference type="GO" id="GO:0005524">
    <property type="term" value="F:ATP binding"/>
    <property type="evidence" value="ECO:0007669"/>
    <property type="project" value="UniProtKB-UniRule"/>
</dbReference>
<dbReference type="SUPFAM" id="SSF81665">
    <property type="entry name" value="Calcium ATPase, transmembrane domain M"/>
    <property type="match status" value="1"/>
</dbReference>
<feature type="transmembrane region" description="Helical" evidence="10">
    <location>
        <begin position="141"/>
        <end position="159"/>
    </location>
</feature>
<dbReference type="Pfam" id="PF00122">
    <property type="entry name" value="E1-E2_ATPase"/>
    <property type="match status" value="1"/>
</dbReference>
<feature type="domain" description="HMA" evidence="12">
    <location>
        <begin position="24"/>
        <end position="93"/>
    </location>
</feature>
<evidence type="ECO:0000256" key="5">
    <source>
        <dbReference type="ARBA" id="ARBA00022741"/>
    </source>
</evidence>
<dbReference type="Pfam" id="PF00403">
    <property type="entry name" value="HMA"/>
    <property type="match status" value="1"/>
</dbReference>
<evidence type="ECO:0000313" key="14">
    <source>
        <dbReference type="Proteomes" id="UP000185494"/>
    </source>
</evidence>
<dbReference type="PROSITE" id="PS01229">
    <property type="entry name" value="COF_2"/>
    <property type="match status" value="1"/>
</dbReference>
<dbReference type="InterPro" id="IPR044492">
    <property type="entry name" value="P_typ_ATPase_HD_dom"/>
</dbReference>
<keyword evidence="7" id="KW-1278">Translocase</keyword>
<dbReference type="CDD" id="cd00371">
    <property type="entry name" value="HMA"/>
    <property type="match status" value="1"/>
</dbReference>
<evidence type="ECO:0000256" key="10">
    <source>
        <dbReference type="RuleBase" id="RU362081"/>
    </source>
</evidence>
<evidence type="ECO:0000256" key="3">
    <source>
        <dbReference type="ARBA" id="ARBA00022692"/>
    </source>
</evidence>
<feature type="transmembrane region" description="Helical" evidence="10">
    <location>
        <begin position="199"/>
        <end position="217"/>
    </location>
</feature>
<evidence type="ECO:0000259" key="12">
    <source>
        <dbReference type="PROSITE" id="PS50846"/>
    </source>
</evidence>
<dbReference type="SUPFAM" id="SSF55008">
    <property type="entry name" value="HMA, heavy metal-associated domain"/>
    <property type="match status" value="1"/>
</dbReference>
<keyword evidence="9 10" id="KW-0472">Membrane</keyword>
<dbReference type="InterPro" id="IPR023298">
    <property type="entry name" value="ATPase_P-typ_TM_dom_sf"/>
</dbReference>
<sequence length="754" mass="77582">MPDDLSPRAAASPPPDSNAAPAGPGLDLLVEGMSCASCVRRVERALAKVPGVESAQANFATGHTRVRLRPGTDPAALEEALDKAVEKAGYAVLHPEPESGATPPRRAVAWLLPALAGLLALPFLAGMVGMGLGRDWMPPPLAQFVLATLMQFGIGAGIYRKAWGAVRSLTGNMELLVAIGTTAAWALSTVLMLNGDHHLYFEASALVLAFVSLGRFLEERARHAAGGAVETLLKLRPDTATRLDEQGREEEVPTARLRRGDRIAIRPGARIPADAELEEGEAGVDESALTGESRAVSKSPGDALAAGTVVLDGRLVARVTATGRDTRLARIAALVEEAGSSRAPIQRLADRVSAVFVPVVLAIALVTFLGWLLAGAAAQMALLHAVAVLVVACPCALGLATPAAVVAGTGAAARAGILLRDAEAIERARGLSVVAFDKTGTLTEGRPRLAALVPVAGVTREEALRLAARLQVGSEHPLARAVLAEAGGTPRPAESFRALPGRGVEGVAEGRHLRLGSDRLLPEGGAPEALAAASAEQARQGYSQSWLVESTPASTPGGGRVLALLGFEDAPRAGAAEAVARLQAMGLRTAMLSGDNEAAATAAARRFGIDDVAARLLPEDKAARLAAWHAEGRRVAMVGDGVNDAPALAAADLGIAMGGGTDAAFAAAHLALLRPDPRLVPAALSVLHATWRTIAQNLGWAFAFNTLAIPAAALGGLSPALAGGAMALSSLTVLGNALRLTRWKPEGETAREHR</sequence>
<evidence type="ECO:0000313" key="13">
    <source>
        <dbReference type="EMBL" id="APT58709.1"/>
    </source>
</evidence>
<keyword evidence="8 10" id="KW-1133">Transmembrane helix</keyword>
<dbReference type="Pfam" id="PF00702">
    <property type="entry name" value="Hydrolase"/>
    <property type="match status" value="1"/>
</dbReference>
<feature type="transmembrane region" description="Helical" evidence="10">
    <location>
        <begin position="107"/>
        <end position="129"/>
    </location>
</feature>
<dbReference type="PROSITE" id="PS01047">
    <property type="entry name" value="HMA_1"/>
    <property type="match status" value="1"/>
</dbReference>
<dbReference type="Gene3D" id="3.40.50.1000">
    <property type="entry name" value="HAD superfamily/HAD-like"/>
    <property type="match status" value="1"/>
</dbReference>
<keyword evidence="3 10" id="KW-0812">Transmembrane</keyword>
<protein>
    <submittedName>
        <fullName evidence="13">Copper-translocating P-type ATPase</fullName>
    </submittedName>
</protein>
<feature type="compositionally biased region" description="Low complexity" evidence="11">
    <location>
        <begin position="7"/>
        <end position="22"/>
    </location>
</feature>
<dbReference type="InterPro" id="IPR001757">
    <property type="entry name" value="P_typ_ATPase"/>
</dbReference>
<dbReference type="InterPro" id="IPR023299">
    <property type="entry name" value="ATPase_P-typ_cyto_dom_N"/>
</dbReference>
<gene>
    <name evidence="13" type="ORF">RGI145_17965</name>
</gene>
<dbReference type="GO" id="GO:0005886">
    <property type="term" value="C:plasma membrane"/>
    <property type="evidence" value="ECO:0007669"/>
    <property type="project" value="UniProtKB-SubCell"/>
</dbReference>
<dbReference type="GO" id="GO:0016887">
    <property type="term" value="F:ATP hydrolysis activity"/>
    <property type="evidence" value="ECO:0007669"/>
    <property type="project" value="InterPro"/>
</dbReference>
<keyword evidence="5 10" id="KW-0547">Nucleotide-binding</keyword>
<dbReference type="InterPro" id="IPR008250">
    <property type="entry name" value="ATPase_P-typ_transduc_dom_A_sf"/>
</dbReference>
<reference evidence="13 14" key="1">
    <citation type="submission" date="2016-05" db="EMBL/GenBank/DDBJ databases">
        <title>Complete Genome and Methylome Analysis of Psychrotrophic Bacterial Isolates from Antarctic Lake Untersee.</title>
        <authorList>
            <person name="Fomenkov A."/>
            <person name="Akimov V.N."/>
            <person name="Vasilyeva L.V."/>
            <person name="Andersen D."/>
            <person name="Vincze T."/>
            <person name="Roberts R.J."/>
        </authorList>
    </citation>
    <scope>NUCLEOTIDE SEQUENCE [LARGE SCALE GENOMIC DNA]</scope>
    <source>
        <strain evidence="13 14">U14-5</strain>
    </source>
</reference>
<dbReference type="GO" id="GO:0043682">
    <property type="term" value="F:P-type divalent copper transporter activity"/>
    <property type="evidence" value="ECO:0007669"/>
    <property type="project" value="TreeGrafter"/>
</dbReference>
<dbReference type="NCBIfam" id="TIGR01511">
    <property type="entry name" value="ATPase-IB1_Cu"/>
    <property type="match status" value="1"/>
</dbReference>
<dbReference type="GO" id="GO:0055070">
    <property type="term" value="P:copper ion homeostasis"/>
    <property type="evidence" value="ECO:0007669"/>
    <property type="project" value="TreeGrafter"/>
</dbReference>
<evidence type="ECO:0000256" key="6">
    <source>
        <dbReference type="ARBA" id="ARBA00022840"/>
    </source>
</evidence>
<dbReference type="PROSITE" id="PS00154">
    <property type="entry name" value="ATPASE_E1_E2"/>
    <property type="match status" value="1"/>
</dbReference>
<evidence type="ECO:0000256" key="1">
    <source>
        <dbReference type="ARBA" id="ARBA00004127"/>
    </source>
</evidence>
<dbReference type="PRINTS" id="PR00943">
    <property type="entry name" value="CUATPASE"/>
</dbReference>
<dbReference type="InterPro" id="IPR018303">
    <property type="entry name" value="ATPase_P-typ_P_site"/>
</dbReference>
<dbReference type="STRING" id="257708.RGI145_17965"/>
<feature type="transmembrane region" description="Helical" evidence="10">
    <location>
        <begin position="171"/>
        <end position="193"/>
    </location>
</feature>
<dbReference type="InterPro" id="IPR059000">
    <property type="entry name" value="ATPase_P-type_domA"/>
</dbReference>
<comment type="similarity">
    <text evidence="2 10">Belongs to the cation transport ATPase (P-type) (TC 3.A.3) family. Type IB subfamily.</text>
</comment>
<organism evidence="13 14">
    <name type="scientific">Roseomonas gilardii</name>
    <dbReference type="NCBI Taxonomy" id="257708"/>
    <lineage>
        <taxon>Bacteria</taxon>
        <taxon>Pseudomonadati</taxon>
        <taxon>Pseudomonadota</taxon>
        <taxon>Alphaproteobacteria</taxon>
        <taxon>Acetobacterales</taxon>
        <taxon>Roseomonadaceae</taxon>
        <taxon>Roseomonas</taxon>
    </lineage>
</organism>
<dbReference type="SFLD" id="SFLDF00027">
    <property type="entry name" value="p-type_atpase"/>
    <property type="match status" value="1"/>
</dbReference>
<dbReference type="EMBL" id="CP015583">
    <property type="protein sequence ID" value="APT58709.1"/>
    <property type="molecule type" value="Genomic_DNA"/>
</dbReference>
<dbReference type="InterPro" id="IPR036412">
    <property type="entry name" value="HAD-like_sf"/>
</dbReference>
<dbReference type="PANTHER" id="PTHR43520">
    <property type="entry name" value="ATP7, ISOFORM B"/>
    <property type="match status" value="1"/>
</dbReference>
<keyword evidence="4 10" id="KW-0479">Metal-binding</keyword>
<dbReference type="Proteomes" id="UP000185494">
    <property type="component" value="Chromosome 1"/>
</dbReference>
<dbReference type="PANTHER" id="PTHR43520:SF8">
    <property type="entry name" value="P-TYPE CU(+) TRANSPORTER"/>
    <property type="match status" value="1"/>
</dbReference>
<dbReference type="RefSeq" id="WP_075799463.1">
    <property type="nucleotide sequence ID" value="NZ_CP015583.1"/>
</dbReference>
<dbReference type="InterPro" id="IPR027256">
    <property type="entry name" value="P-typ_ATPase_IB"/>
</dbReference>
<keyword evidence="6 10" id="KW-0067">ATP-binding</keyword>
<comment type="subcellular location">
    <subcellularLocation>
        <location evidence="10">Cell membrane</location>
    </subcellularLocation>
    <subcellularLocation>
        <location evidence="1">Endomembrane system</location>
        <topology evidence="1">Multi-pass membrane protein</topology>
    </subcellularLocation>
</comment>
<keyword evidence="10" id="KW-1003">Cell membrane</keyword>
<evidence type="ECO:0000256" key="8">
    <source>
        <dbReference type="ARBA" id="ARBA00022989"/>
    </source>
</evidence>
<evidence type="ECO:0000256" key="4">
    <source>
        <dbReference type="ARBA" id="ARBA00022723"/>
    </source>
</evidence>
<dbReference type="GO" id="GO:0005507">
    <property type="term" value="F:copper ion binding"/>
    <property type="evidence" value="ECO:0007669"/>
    <property type="project" value="TreeGrafter"/>
</dbReference>
<evidence type="ECO:0000256" key="2">
    <source>
        <dbReference type="ARBA" id="ARBA00006024"/>
    </source>
</evidence>
<feature type="region of interest" description="Disordered" evidence="11">
    <location>
        <begin position="1"/>
        <end position="25"/>
    </location>
</feature>
<evidence type="ECO:0000256" key="7">
    <source>
        <dbReference type="ARBA" id="ARBA00022967"/>
    </source>
</evidence>
<proteinExistence type="inferred from homology"/>
<dbReference type="InterPro" id="IPR036163">
    <property type="entry name" value="HMA_dom_sf"/>
</dbReference>